<keyword evidence="3 8" id="KW-0812">Transmembrane</keyword>
<evidence type="ECO:0000256" key="6">
    <source>
        <dbReference type="SAM" id="Coils"/>
    </source>
</evidence>
<evidence type="ECO:0000256" key="8">
    <source>
        <dbReference type="SAM" id="Phobius"/>
    </source>
</evidence>
<dbReference type="InterPro" id="IPR003856">
    <property type="entry name" value="LPS_length_determ_N"/>
</dbReference>
<evidence type="ECO:0000256" key="1">
    <source>
        <dbReference type="ARBA" id="ARBA00004651"/>
    </source>
</evidence>
<evidence type="ECO:0000313" key="10">
    <source>
        <dbReference type="EMBL" id="MCO5978902.1"/>
    </source>
</evidence>
<sequence>MAVSFRHHLVVIWQRRWWVLMSCLLMGVIGTGMALWQSRAYTAEAQLVLDTRQDPMTGGFMSALNMSTQLEVIKSDKVTGRAATLLLDSNDLQVRAALLGLMKGKAPSVKGLSAFLQAGLTAEPVRGSNVIALTCIAPSPELAVAAVNAVARAAMDVSIEMKVDPTKESAVWLQGQSKSARAALEAAQAKLSRYQQEKGIVVTDDRMNEESARLSALESALVDAEAKAIDARGPGGGTGTESGQSGAVASVRAQLSAAELKLLDVSEKLGKEHPQRIALEAQVANLRQRLDAETAKAARSGFASAQASRGKVAQLKAMIDAQKKQVLSLRAAHDEISVLQRDVDTARAAYESVSQRANQTTLESQSTLTSLRVLNLSDEATDSSKKRRMVRILGGFAGGFALAAIAAILLEMRNARVRCLEDFQDIEGIAIIGVLHPPGFQPPQLLGLPGPTGPGGPPRLSMGATE</sequence>
<feature type="domain" description="Polysaccharide chain length determinant N-terminal" evidence="9">
    <location>
        <begin position="9"/>
        <end position="82"/>
    </location>
</feature>
<keyword evidence="11" id="KW-1185">Reference proteome</keyword>
<keyword evidence="6" id="KW-0175">Coiled coil</keyword>
<keyword evidence="2" id="KW-1003">Cell membrane</keyword>
<gene>
    <name evidence="10" type="ORF">M0L44_19565</name>
</gene>
<feature type="transmembrane region" description="Helical" evidence="8">
    <location>
        <begin position="392"/>
        <end position="410"/>
    </location>
</feature>
<organism evidence="10 11">
    <name type="scientific">Ideonella oryzae</name>
    <dbReference type="NCBI Taxonomy" id="2937441"/>
    <lineage>
        <taxon>Bacteria</taxon>
        <taxon>Pseudomonadati</taxon>
        <taxon>Pseudomonadota</taxon>
        <taxon>Betaproteobacteria</taxon>
        <taxon>Burkholderiales</taxon>
        <taxon>Sphaerotilaceae</taxon>
        <taxon>Ideonella</taxon>
    </lineage>
</organism>
<evidence type="ECO:0000256" key="5">
    <source>
        <dbReference type="ARBA" id="ARBA00023136"/>
    </source>
</evidence>
<dbReference type="PANTHER" id="PTHR32309:SF31">
    <property type="entry name" value="CAPSULAR EXOPOLYSACCHARIDE FAMILY"/>
    <property type="match status" value="1"/>
</dbReference>
<feature type="region of interest" description="Disordered" evidence="7">
    <location>
        <begin position="446"/>
        <end position="466"/>
    </location>
</feature>
<accession>A0ABT1BRP0</accession>
<feature type="transmembrane region" description="Helical" evidence="8">
    <location>
        <begin position="17"/>
        <end position="36"/>
    </location>
</feature>
<keyword evidence="4 8" id="KW-1133">Transmembrane helix</keyword>
<feature type="coiled-coil region" evidence="6">
    <location>
        <begin position="276"/>
        <end position="349"/>
    </location>
</feature>
<proteinExistence type="predicted"/>
<feature type="coiled-coil region" evidence="6">
    <location>
        <begin position="177"/>
        <end position="227"/>
    </location>
</feature>
<name>A0ABT1BRP0_9BURK</name>
<evidence type="ECO:0000256" key="3">
    <source>
        <dbReference type="ARBA" id="ARBA00022692"/>
    </source>
</evidence>
<reference evidence="10 11" key="1">
    <citation type="submission" date="2022-06" db="EMBL/GenBank/DDBJ databases">
        <title>Ideonella sp. NS12-5 Genome sequencing and assembly.</title>
        <authorList>
            <person name="Jung Y."/>
        </authorList>
    </citation>
    <scope>NUCLEOTIDE SEQUENCE [LARGE SCALE GENOMIC DNA]</scope>
    <source>
        <strain evidence="10 11">NS12-5</strain>
    </source>
</reference>
<evidence type="ECO:0000256" key="4">
    <source>
        <dbReference type="ARBA" id="ARBA00022989"/>
    </source>
</evidence>
<dbReference type="EMBL" id="JAMXMC010000014">
    <property type="protein sequence ID" value="MCO5978902.1"/>
    <property type="molecule type" value="Genomic_DNA"/>
</dbReference>
<dbReference type="Pfam" id="PF02706">
    <property type="entry name" value="Wzz"/>
    <property type="match status" value="1"/>
</dbReference>
<dbReference type="RefSeq" id="WP_252771867.1">
    <property type="nucleotide sequence ID" value="NZ_JAMXMC010000014.1"/>
</dbReference>
<evidence type="ECO:0000256" key="2">
    <source>
        <dbReference type="ARBA" id="ARBA00022475"/>
    </source>
</evidence>
<dbReference type="Proteomes" id="UP001204851">
    <property type="component" value="Unassembled WGS sequence"/>
</dbReference>
<evidence type="ECO:0000256" key="7">
    <source>
        <dbReference type="SAM" id="MobiDB-lite"/>
    </source>
</evidence>
<comment type="caution">
    <text evidence="10">The sequence shown here is derived from an EMBL/GenBank/DDBJ whole genome shotgun (WGS) entry which is preliminary data.</text>
</comment>
<evidence type="ECO:0000313" key="11">
    <source>
        <dbReference type="Proteomes" id="UP001204851"/>
    </source>
</evidence>
<evidence type="ECO:0000259" key="9">
    <source>
        <dbReference type="Pfam" id="PF02706"/>
    </source>
</evidence>
<keyword evidence="5 8" id="KW-0472">Membrane</keyword>
<dbReference type="PANTHER" id="PTHR32309">
    <property type="entry name" value="TYROSINE-PROTEIN KINASE"/>
    <property type="match status" value="1"/>
</dbReference>
<dbReference type="InterPro" id="IPR050445">
    <property type="entry name" value="Bact_polysacc_biosynth/exp"/>
</dbReference>
<comment type="subcellular location">
    <subcellularLocation>
        <location evidence="1">Cell membrane</location>
        <topology evidence="1">Multi-pass membrane protein</topology>
    </subcellularLocation>
</comment>
<protein>
    <submittedName>
        <fullName evidence="10">Wzz/FepE/Etk N-terminal domain-containing protein</fullName>
    </submittedName>
</protein>